<dbReference type="OrthoDB" id="56053at2157"/>
<dbReference type="InterPro" id="IPR036390">
    <property type="entry name" value="WH_DNA-bd_sf"/>
</dbReference>
<dbReference type="KEGG" id="hal:VNG_6027G"/>
<protein>
    <submittedName>
        <fullName evidence="3">PadR family transcription activator GvpE</fullName>
    </submittedName>
</protein>
<evidence type="ECO:0000256" key="1">
    <source>
        <dbReference type="SAM" id="MobiDB-lite"/>
    </source>
</evidence>
<feature type="domain" description="Transcription regulator PadR N-terminal" evidence="2">
    <location>
        <begin position="94"/>
        <end position="148"/>
    </location>
</feature>
<evidence type="ECO:0000259" key="2">
    <source>
        <dbReference type="Pfam" id="PF03551"/>
    </source>
</evidence>
<proteinExistence type="predicted"/>
<dbReference type="EMBL" id="BK010831">
    <property type="protein sequence ID" value="DAC79698.1"/>
    <property type="molecule type" value="Genomic_DNA"/>
</dbReference>
<dbReference type="SUPFAM" id="SSF46785">
    <property type="entry name" value="Winged helix' DNA-binding domain"/>
    <property type="match status" value="1"/>
</dbReference>
<evidence type="ECO:0000313" key="4">
    <source>
        <dbReference type="EMBL" id="DAC79698.1"/>
    </source>
</evidence>
<evidence type="ECO:0000313" key="3">
    <source>
        <dbReference type="EMBL" id="DAC79495.1"/>
    </source>
</evidence>
<dbReference type="RefSeq" id="WP_010890521.1">
    <property type="nucleotide sequence ID" value="NC_001869.1"/>
</dbReference>
<reference evidence="3" key="3">
    <citation type="journal article" date="2019" name="Microbiol. Resour. Announc.">
        <title>The genome of the Halobacterium salinarum type strain is closely related to that of the laboratory strains NRC-1 and R1.</title>
        <authorList>
            <person name="Pfeiffer F."/>
            <person name="Marchfelder A."/>
            <person name="Habermann B.H."/>
            <person name="Dyall-Smith M."/>
        </authorList>
    </citation>
    <scope>NUCLEOTIDE SEQUENCE</scope>
    <source>
        <strain evidence="3">NRC-1</strain>
        <plasmid evidence="3">pNRC100</plasmid>
        <plasmid evidence="4">pNRC200</plasmid>
    </source>
</reference>
<dbReference type="InterPro" id="IPR036388">
    <property type="entry name" value="WH-like_DNA-bd_sf"/>
</dbReference>
<reference evidence="3" key="2">
    <citation type="journal article" date="2015" name="Life">
        <title>A manual curation strategy to improve genome annotation: application to a set of haloarchael genomes.</title>
        <authorList>
            <person name="Pfeiffer F."/>
            <person name="Oesterhelt D."/>
        </authorList>
    </citation>
    <scope>NUCLEOTIDE SEQUENCE</scope>
    <source>
        <strain evidence="3">NRC-1</strain>
        <plasmid evidence="3">pNRC100</plasmid>
        <plasmid evidence="4">pNRC200</plasmid>
    </source>
</reference>
<geneLocation type="plasmid" evidence="3">
    <name>pNRC100</name>
</geneLocation>
<dbReference type="InterPro" id="IPR011991">
    <property type="entry name" value="ArsR-like_HTH"/>
</dbReference>
<dbReference type="CDD" id="cd00090">
    <property type="entry name" value="HTH_ARSR"/>
    <property type="match status" value="1"/>
</dbReference>
<dbReference type="Gene3D" id="1.10.10.10">
    <property type="entry name" value="Winged helix-like DNA-binding domain superfamily/Winged helix DNA-binding domain"/>
    <property type="match status" value="1"/>
</dbReference>
<organism evidence="3">
    <name type="scientific">Halobacterium salinarum (strain ATCC 700922 / JCM 11081 / NRC-1)</name>
    <name type="common">Halobacterium halobium</name>
    <dbReference type="NCBI Taxonomy" id="64091"/>
    <lineage>
        <taxon>Archaea</taxon>
        <taxon>Methanobacteriati</taxon>
        <taxon>Methanobacteriota</taxon>
        <taxon>Stenosarchaea group</taxon>
        <taxon>Halobacteria</taxon>
        <taxon>Halobacteriales</taxon>
        <taxon>Halobacteriaceae</taxon>
        <taxon>Halobacterium</taxon>
        <taxon>Halobacterium salinarum NRC-34001</taxon>
    </lineage>
</organism>
<gene>
    <name evidence="3" type="primary">gvpE1a</name>
    <name evidence="4" type="synonym">gvpE1b</name>
    <name evidence="4" type="ORF">VNG_6027G</name>
    <name evidence="3" type="ORF">VNG_7023</name>
</gene>
<dbReference type="EMBL" id="BK010830">
    <property type="protein sequence ID" value="DAC79495.1"/>
    <property type="molecule type" value="Genomic_DNA"/>
</dbReference>
<dbReference type="Pfam" id="PF03551">
    <property type="entry name" value="PadR"/>
    <property type="match status" value="1"/>
</dbReference>
<reference evidence="3" key="1">
    <citation type="journal article" date="2008" name="Genomics">
        <title>Evolution in the laboratory: the genome of Halobacterium salinarum strain R1 compared to that of strain NRC-1.</title>
        <authorList>
            <person name="Pfeiffer F."/>
            <person name="Schuster S.C."/>
            <person name="Broicher A."/>
            <person name="Falb M."/>
            <person name="Palm P."/>
            <person name="Rodewald K."/>
            <person name="Ruepp A."/>
            <person name="Soppa J."/>
            <person name="Tittor J."/>
            <person name="Oesterhelt D."/>
        </authorList>
    </citation>
    <scope>NUCLEOTIDE SEQUENCE</scope>
    <source>
        <strain evidence="3">NRC-1</strain>
        <plasmid evidence="3">pNRC100</plasmid>
        <plasmid evidence="4">pNRC200</plasmid>
    </source>
</reference>
<keyword evidence="3" id="KW-0614">Plasmid</keyword>
<dbReference type="GeneID" id="5954620"/>
<name>A0A510N9U4_HALSA</name>
<sequence>MDDLLEELTADIDANAAISFAVTDLESVIESDGASDHADQPPDEGATQRYTDTPLTDDAVATMDGWLDNDQLHTISDAIVTEHIDEILLLLITVRDGACGKELLQDLRRLFGADLSPGTVYPHLNDLAVEGVLEVQKLSKRKVYRLSDPEGAFTRIDHMVDQLLLFSLVLKAVMTDCKARQSQSQGRETND</sequence>
<dbReference type="SMR" id="A0A510N9U4"/>
<dbReference type="AlphaFoldDB" id="A0A510N9U4"/>
<geneLocation type="plasmid" evidence="4">
    <name>pNRC200</name>
</geneLocation>
<dbReference type="InterPro" id="IPR005149">
    <property type="entry name" value="Tscrpt_reg_PadR_N"/>
</dbReference>
<feature type="region of interest" description="Disordered" evidence="1">
    <location>
        <begin position="31"/>
        <end position="51"/>
    </location>
</feature>
<accession>A0A510N9U4</accession>
<dbReference type="KEGG" id="hal:gvpE"/>